<organism evidence="1 2">
    <name type="scientific">Escherichia phage F2</name>
    <dbReference type="NCBI Taxonomy" id="2696339"/>
    <lineage>
        <taxon>Viruses</taxon>
        <taxon>Duplodnaviria</taxon>
        <taxon>Heunggongvirae</taxon>
        <taxon>Uroviricota</taxon>
        <taxon>Caudoviricetes</taxon>
        <taxon>Pantevenvirales</taxon>
        <taxon>Straboviridae</taxon>
        <taxon>Tevenvirinae</taxon>
        <taxon>Mosigvirus</taxon>
        <taxon>Mosigvirus efftwo</taxon>
        <taxon>Tequatrovirus efftwo</taxon>
    </lineage>
</organism>
<evidence type="ECO:0000313" key="2">
    <source>
        <dbReference type="Proteomes" id="UP000503126"/>
    </source>
</evidence>
<dbReference type="RefSeq" id="YP_010068886.1">
    <property type="nucleotide sequence ID" value="NC_054913.1"/>
</dbReference>
<sequence length="118" mass="13767">MNKLNIINELRKCAEPTQEGWDIWYHGAYLGTIVKVKAGLYLIIRENSEFPNGVAPGGIRKNFMAAISSFVDAAYEIYKEDYKEDYKEYQQSQPVIRSIGVNKQAQKSIWQRIKEWFK</sequence>
<protein>
    <recommendedName>
        <fullName evidence="3">Anti-restriction nuclease</fullName>
    </recommendedName>
</protein>
<reference evidence="1 2" key="1">
    <citation type="submission" date="2019-12" db="EMBL/GenBank/DDBJ databases">
        <authorList>
            <person name="Wei B."/>
        </authorList>
    </citation>
    <scope>NUCLEOTIDE SEQUENCE [LARGE SCALE GENOMIC DNA]</scope>
</reference>
<proteinExistence type="predicted"/>
<dbReference type="KEGG" id="vg:65057479"/>
<evidence type="ECO:0000313" key="1">
    <source>
        <dbReference type="EMBL" id="QIG57456.1"/>
    </source>
</evidence>
<evidence type="ECO:0008006" key="3">
    <source>
        <dbReference type="Google" id="ProtNLM"/>
    </source>
</evidence>
<accession>A0A6G6XHG7</accession>
<dbReference type="EMBL" id="MN864145">
    <property type="protein sequence ID" value="QIG57456.1"/>
    <property type="molecule type" value="Genomic_DNA"/>
</dbReference>
<dbReference type="GeneID" id="65057479"/>
<keyword evidence="2" id="KW-1185">Reference proteome</keyword>
<name>A0A6G6XHG7_9CAUD</name>
<dbReference type="Proteomes" id="UP000503126">
    <property type="component" value="Segment"/>
</dbReference>